<dbReference type="PANTHER" id="PTHR47331">
    <property type="entry name" value="PHD-TYPE DOMAIN-CONTAINING PROTEIN"/>
    <property type="match status" value="1"/>
</dbReference>
<feature type="region of interest" description="Disordered" evidence="1">
    <location>
        <begin position="201"/>
        <end position="240"/>
    </location>
</feature>
<dbReference type="InterPro" id="IPR008042">
    <property type="entry name" value="Retrotrans_Pao"/>
</dbReference>
<dbReference type="Pfam" id="PF05380">
    <property type="entry name" value="Peptidase_A17"/>
    <property type="match status" value="1"/>
</dbReference>
<dbReference type="InterPro" id="IPR005312">
    <property type="entry name" value="DUF1759"/>
</dbReference>
<accession>A0ABR1BV72</accession>
<protein>
    <recommendedName>
        <fullName evidence="4">Pao retrotransposon peptidase</fullName>
    </recommendedName>
</protein>
<evidence type="ECO:0000313" key="2">
    <source>
        <dbReference type="EMBL" id="KAK6730279.1"/>
    </source>
</evidence>
<feature type="compositionally biased region" description="Basic and acidic residues" evidence="1">
    <location>
        <begin position="201"/>
        <end position="225"/>
    </location>
</feature>
<sequence length="911" mass="104368">MVLSRFKGEKLETLKAPDDESPPTYAKECRRRLREGIGAIETCTARIEQLLQDYASTLDNMDTPQKESADFEENSLKAEDVLFSAFDYTVLLQARVKAFSSFAIASTVRTTRIGIDSESVSGTKKLELPTLPIPVFNGNIWEWDNFCTLYNADVHSQPMPDLFKLNYLLNALKGEALNAVKKFQVTADNYVKALEFLKRTKGEKPPSNPQDKHAFSPPSKKKETSVVKTTPKTRPTPKINHLSEKESKTKKWRFVDYQDNQMKIPVLLDTGAFGSEQIQENISRKVPLEIWDEDGQPYTLQLLTHEILTKSFTTAPVLKEDVAFINPRRLPIKLTEQQSTTKPLILLGCDQLWPLIRDDQPHIRLPSGLHLLPTRLSHLLTGQVQKANQITQIIDNLEEFHKWDRMWSLEAQVNAFSADISPDKTEDQELWEKYWSLEVEGTEEFGNSGKDIQSLIDKRVLENFMKTVEKREDEQYNGVSQEQLRLGIIEEVDEKIPTVGTRIHYIPHQAIHTTHFHLDHYKKDIQLVTEIKDNLYVDNLLLTADTTEEAVRIYKRTKMIFNDLKMNLREFVSNKEEVMGAKDSKDRSSKKSLKILGIKWYTSTDQFEIACTVSLEKNVTKRTVASAITSIYDPKSWIIPLIHKAKIFLQSLWKDQLLWDTRLPIDRVREWESICSNIDGFRKTFPREVTTRFSEAVLIIFADASSEAIASCVYLRVQSRTSLLMGKGKLPSLKSSITMPKMELNAMTLAMRLTNSVLSQISSAVKVTKVIILSDSEIVLKWISRKPRPDIGPFIRNSVLEIQRTVSHMEGLGYPVQIGHIPSQLNPPDCATRGRDKEVFHKHFWWTGPPFLSQSMEYWNCAYKPIDIIDASDENPSSLTYSHHTVKEGHASSNVHENKTYIFINNKEINQ</sequence>
<gene>
    <name evidence="2" type="primary">Necator_chrI.g3134</name>
    <name evidence="2" type="ORF">RB195_007005</name>
</gene>
<proteinExistence type="predicted"/>
<keyword evidence="3" id="KW-1185">Reference proteome</keyword>
<dbReference type="EMBL" id="JAVFWL010000001">
    <property type="protein sequence ID" value="KAK6730279.1"/>
    <property type="molecule type" value="Genomic_DNA"/>
</dbReference>
<evidence type="ECO:0008006" key="4">
    <source>
        <dbReference type="Google" id="ProtNLM"/>
    </source>
</evidence>
<comment type="caution">
    <text evidence="2">The sequence shown here is derived from an EMBL/GenBank/DDBJ whole genome shotgun (WGS) entry which is preliminary data.</text>
</comment>
<dbReference type="Proteomes" id="UP001303046">
    <property type="component" value="Unassembled WGS sequence"/>
</dbReference>
<reference evidence="2 3" key="1">
    <citation type="submission" date="2023-08" db="EMBL/GenBank/DDBJ databases">
        <title>A Necator americanus chromosomal reference genome.</title>
        <authorList>
            <person name="Ilik V."/>
            <person name="Petrzelkova K.J."/>
            <person name="Pardy F."/>
            <person name="Fuh T."/>
            <person name="Niatou-Singa F.S."/>
            <person name="Gouil Q."/>
            <person name="Baker L."/>
            <person name="Ritchie M.E."/>
            <person name="Jex A.R."/>
            <person name="Gazzola D."/>
            <person name="Li H."/>
            <person name="Toshio Fujiwara R."/>
            <person name="Zhan B."/>
            <person name="Aroian R.V."/>
            <person name="Pafco B."/>
            <person name="Schwarz E.M."/>
        </authorList>
    </citation>
    <scope>NUCLEOTIDE SEQUENCE [LARGE SCALE GENOMIC DNA]</scope>
    <source>
        <strain evidence="2 3">Aroian</strain>
        <tissue evidence="2">Whole animal</tissue>
    </source>
</reference>
<evidence type="ECO:0000313" key="3">
    <source>
        <dbReference type="Proteomes" id="UP001303046"/>
    </source>
</evidence>
<organism evidence="2 3">
    <name type="scientific">Necator americanus</name>
    <name type="common">Human hookworm</name>
    <dbReference type="NCBI Taxonomy" id="51031"/>
    <lineage>
        <taxon>Eukaryota</taxon>
        <taxon>Metazoa</taxon>
        <taxon>Ecdysozoa</taxon>
        <taxon>Nematoda</taxon>
        <taxon>Chromadorea</taxon>
        <taxon>Rhabditida</taxon>
        <taxon>Rhabditina</taxon>
        <taxon>Rhabditomorpha</taxon>
        <taxon>Strongyloidea</taxon>
        <taxon>Ancylostomatidae</taxon>
        <taxon>Bunostominae</taxon>
        <taxon>Necator</taxon>
    </lineage>
</organism>
<name>A0ABR1BV72_NECAM</name>
<feature type="compositionally biased region" description="Low complexity" evidence="1">
    <location>
        <begin position="226"/>
        <end position="238"/>
    </location>
</feature>
<evidence type="ECO:0000256" key="1">
    <source>
        <dbReference type="SAM" id="MobiDB-lite"/>
    </source>
</evidence>
<dbReference type="Pfam" id="PF03564">
    <property type="entry name" value="DUF1759"/>
    <property type="match status" value="1"/>
</dbReference>